<evidence type="ECO:0000256" key="3">
    <source>
        <dbReference type="SAM" id="SignalP"/>
    </source>
</evidence>
<keyword evidence="2" id="KW-1133">Transmembrane helix</keyword>
<feature type="compositionally biased region" description="Polar residues" evidence="1">
    <location>
        <begin position="356"/>
        <end position="367"/>
    </location>
</feature>
<evidence type="ECO:0000256" key="2">
    <source>
        <dbReference type="SAM" id="Phobius"/>
    </source>
</evidence>
<feature type="compositionally biased region" description="Polar residues" evidence="1">
    <location>
        <begin position="248"/>
        <end position="263"/>
    </location>
</feature>
<feature type="region of interest" description="Disordered" evidence="1">
    <location>
        <begin position="312"/>
        <end position="367"/>
    </location>
</feature>
<protein>
    <recommendedName>
        <fullName evidence="6">Mid2 domain-containing protein</fullName>
    </recommendedName>
</protein>
<accession>A0A6A4HKN0</accession>
<proteinExistence type="predicted"/>
<feature type="region of interest" description="Disordered" evidence="1">
    <location>
        <begin position="135"/>
        <end position="177"/>
    </location>
</feature>
<keyword evidence="2" id="KW-0812">Transmembrane</keyword>
<dbReference type="OrthoDB" id="3263231at2759"/>
<dbReference type="Proteomes" id="UP000799118">
    <property type="component" value="Unassembled WGS sequence"/>
</dbReference>
<dbReference type="AlphaFoldDB" id="A0A6A4HKN0"/>
<feature type="signal peptide" evidence="3">
    <location>
        <begin position="1"/>
        <end position="22"/>
    </location>
</feature>
<feature type="non-terminal residue" evidence="4">
    <location>
        <position position="1"/>
    </location>
</feature>
<organism evidence="4 5">
    <name type="scientific">Gymnopus androsaceus JB14</name>
    <dbReference type="NCBI Taxonomy" id="1447944"/>
    <lineage>
        <taxon>Eukaryota</taxon>
        <taxon>Fungi</taxon>
        <taxon>Dikarya</taxon>
        <taxon>Basidiomycota</taxon>
        <taxon>Agaricomycotina</taxon>
        <taxon>Agaricomycetes</taxon>
        <taxon>Agaricomycetidae</taxon>
        <taxon>Agaricales</taxon>
        <taxon>Marasmiineae</taxon>
        <taxon>Omphalotaceae</taxon>
        <taxon>Gymnopus</taxon>
    </lineage>
</organism>
<keyword evidence="2" id="KW-0472">Membrane</keyword>
<keyword evidence="5" id="KW-1185">Reference proteome</keyword>
<feature type="compositionally biased region" description="Basic and acidic residues" evidence="1">
    <location>
        <begin position="142"/>
        <end position="158"/>
    </location>
</feature>
<feature type="compositionally biased region" description="Basic and acidic residues" evidence="1">
    <location>
        <begin position="326"/>
        <end position="337"/>
    </location>
</feature>
<gene>
    <name evidence="4" type="ORF">BT96DRAFT_725784</name>
</gene>
<evidence type="ECO:0000256" key="1">
    <source>
        <dbReference type="SAM" id="MobiDB-lite"/>
    </source>
</evidence>
<feature type="chain" id="PRO_5025470067" description="Mid2 domain-containing protein" evidence="3">
    <location>
        <begin position="23"/>
        <end position="367"/>
    </location>
</feature>
<evidence type="ECO:0008006" key="6">
    <source>
        <dbReference type="Google" id="ProtNLM"/>
    </source>
</evidence>
<keyword evidence="3" id="KW-0732">Signal</keyword>
<name>A0A6A4HKN0_9AGAR</name>
<evidence type="ECO:0000313" key="4">
    <source>
        <dbReference type="EMBL" id="KAE9398553.1"/>
    </source>
</evidence>
<evidence type="ECO:0000313" key="5">
    <source>
        <dbReference type="Proteomes" id="UP000799118"/>
    </source>
</evidence>
<feature type="compositionally biased region" description="Polar residues" evidence="1">
    <location>
        <begin position="213"/>
        <end position="226"/>
    </location>
</feature>
<reference evidence="4" key="1">
    <citation type="journal article" date="2019" name="Environ. Microbiol.">
        <title>Fungal ecological strategies reflected in gene transcription - a case study of two litter decomposers.</title>
        <authorList>
            <person name="Barbi F."/>
            <person name="Kohler A."/>
            <person name="Barry K."/>
            <person name="Baskaran P."/>
            <person name="Daum C."/>
            <person name="Fauchery L."/>
            <person name="Ihrmark K."/>
            <person name="Kuo A."/>
            <person name="LaButti K."/>
            <person name="Lipzen A."/>
            <person name="Morin E."/>
            <person name="Grigoriev I.V."/>
            <person name="Henrissat B."/>
            <person name="Lindahl B."/>
            <person name="Martin F."/>
        </authorList>
    </citation>
    <scope>NUCLEOTIDE SEQUENCE</scope>
    <source>
        <strain evidence="4">JB14</strain>
    </source>
</reference>
<dbReference type="EMBL" id="ML769481">
    <property type="protein sequence ID" value="KAE9398553.1"/>
    <property type="molecule type" value="Genomic_DNA"/>
</dbReference>
<sequence length="367" mass="36905">DLHSKRFIFLSVFLAIFHPATDYSSSLTSTTSSSTSLSSAPTSSTLTAPVTTTVQTTVVSTSANGQVFTTVFSTQSTLPPGATVTVTPSNDSVASTSHTGAIVGGSVGGGVALILLLILTVVLCRRSRQRRRSLDAFDGNFDPDRVVTQKPPKGEPKGLKKQGPTLPNIAPTADDDDGMGGRLAGAGVGAGVIAPYPLYHPTTATTTTLPPSMSAQHTGVSTSQGHGSIPPSAYSGAYDTTGAPSVAGSGSTTPYGLASSSERLPNPYSVGPQSTSSGGAGASHGNRFSIANPDTDAGNFVGGFVPGRFSGAEKSAAGPASQSRDVLVHQDGGRVDNAEGPDEIPPTYDSLVPGASGSSAPQGNGKR</sequence>
<feature type="region of interest" description="Disordered" evidence="1">
    <location>
        <begin position="204"/>
        <end position="294"/>
    </location>
</feature>
<feature type="transmembrane region" description="Helical" evidence="2">
    <location>
        <begin position="101"/>
        <end position="124"/>
    </location>
</feature>